<evidence type="ECO:0000313" key="2">
    <source>
        <dbReference type="EMBL" id="PFG30382.1"/>
    </source>
</evidence>
<dbReference type="Proteomes" id="UP000221369">
    <property type="component" value="Unassembled WGS sequence"/>
</dbReference>
<proteinExistence type="predicted"/>
<name>A0A2A9DWL2_9MICO</name>
<dbReference type="OrthoDB" id="3213322at2"/>
<dbReference type="CDD" id="cd00293">
    <property type="entry name" value="USP-like"/>
    <property type="match status" value="1"/>
</dbReference>
<evidence type="ECO:0000313" key="3">
    <source>
        <dbReference type="Proteomes" id="UP000221369"/>
    </source>
</evidence>
<evidence type="ECO:0000259" key="1">
    <source>
        <dbReference type="Pfam" id="PF00582"/>
    </source>
</evidence>
<dbReference type="InterPro" id="IPR006016">
    <property type="entry name" value="UspA"/>
</dbReference>
<dbReference type="AlphaFoldDB" id="A0A2A9DWL2"/>
<dbReference type="EMBL" id="PDJE01000001">
    <property type="protein sequence ID" value="PFG30382.1"/>
    <property type="molecule type" value="Genomic_DNA"/>
</dbReference>
<dbReference type="RefSeq" id="WP_098406850.1">
    <property type="nucleotide sequence ID" value="NZ_PDJE01000001.1"/>
</dbReference>
<protein>
    <submittedName>
        <fullName evidence="2">Nucleotide-binding universal stress UspA family protein</fullName>
    </submittedName>
</protein>
<dbReference type="InterPro" id="IPR014729">
    <property type="entry name" value="Rossmann-like_a/b/a_fold"/>
</dbReference>
<accession>A0A2A9DWL2</accession>
<gene>
    <name evidence="2" type="ORF">ATJ78_1311</name>
</gene>
<comment type="caution">
    <text evidence="2">The sequence shown here is derived from an EMBL/GenBank/DDBJ whole genome shotgun (WGS) entry which is preliminary data.</text>
</comment>
<reference evidence="2 3" key="1">
    <citation type="submission" date="2017-10" db="EMBL/GenBank/DDBJ databases">
        <title>Sequencing the genomes of 1000 actinobacteria strains.</title>
        <authorList>
            <person name="Klenk H.-P."/>
        </authorList>
    </citation>
    <scope>NUCLEOTIDE SEQUENCE [LARGE SCALE GENOMIC DNA]</scope>
    <source>
        <strain evidence="2 3">DSM 21798</strain>
    </source>
</reference>
<organism evidence="2 3">
    <name type="scientific">Paramicrobacterium agarici</name>
    <dbReference type="NCBI Taxonomy" id="630514"/>
    <lineage>
        <taxon>Bacteria</taxon>
        <taxon>Bacillati</taxon>
        <taxon>Actinomycetota</taxon>
        <taxon>Actinomycetes</taxon>
        <taxon>Micrococcales</taxon>
        <taxon>Microbacteriaceae</taxon>
        <taxon>Paramicrobacterium</taxon>
    </lineage>
</organism>
<keyword evidence="3" id="KW-1185">Reference proteome</keyword>
<dbReference type="SUPFAM" id="SSF52402">
    <property type="entry name" value="Adenine nucleotide alpha hydrolases-like"/>
    <property type="match status" value="1"/>
</dbReference>
<feature type="domain" description="UspA" evidence="1">
    <location>
        <begin position="8"/>
        <end position="153"/>
    </location>
</feature>
<sequence>MQNLENGPVLVGVTGEQPESVPQRGVSFAKAFGRDVVFVWVDTTQYTSGFMSDGTVAFTTFDPDPSADHDANTEWLEERARAAADSEGVAWTTRVGAGQPSAVLGAIADEIGASMIVVGTREPGFIAGLQEFLGGSVAAHLAHTQSRPVVVVPLLPADKGGRVPWEPEA</sequence>
<dbReference type="Gene3D" id="3.40.50.620">
    <property type="entry name" value="HUPs"/>
    <property type="match status" value="1"/>
</dbReference>
<dbReference type="Pfam" id="PF00582">
    <property type="entry name" value="Usp"/>
    <property type="match status" value="1"/>
</dbReference>